<proteinExistence type="predicted"/>
<name>A0A192A7H9_9RALS</name>
<evidence type="ECO:0000313" key="1">
    <source>
        <dbReference type="EMBL" id="ANJ76257.1"/>
    </source>
</evidence>
<reference evidence="2" key="1">
    <citation type="submission" date="2016-06" db="EMBL/GenBank/DDBJ databases">
        <authorList>
            <person name="Xu Y."/>
            <person name="Nagy A."/>
            <person name="Yan X."/>
            <person name="Kim S.W."/>
            <person name="Haley B."/>
            <person name="Liu N.T."/>
            <person name="Nou X."/>
        </authorList>
    </citation>
    <scope>NUCLEOTIDE SEQUENCE [LARGE SCALE GENOMIC DNA]</scope>
    <source>
        <strain evidence="2">ATCC 49129</strain>
        <plasmid evidence="2">pri-1</plasmid>
    </source>
</reference>
<protein>
    <submittedName>
        <fullName evidence="1">Uncharacterized protein</fullName>
    </submittedName>
</protein>
<organism evidence="1 2">
    <name type="scientific">Ralstonia insidiosa</name>
    <dbReference type="NCBI Taxonomy" id="190721"/>
    <lineage>
        <taxon>Bacteria</taxon>
        <taxon>Pseudomonadati</taxon>
        <taxon>Pseudomonadota</taxon>
        <taxon>Betaproteobacteria</taxon>
        <taxon>Burkholderiales</taxon>
        <taxon>Burkholderiaceae</taxon>
        <taxon>Ralstonia</taxon>
    </lineage>
</organism>
<sequence>METNMSDSNEFRVQINGGPEHVIAVLTGEYGLAALASLAMVEHEQRRGAGQDYDVVKIWIPEQVKGGYGPYFYAWDGHSFSSCVPSERQW</sequence>
<dbReference type="AlphaFoldDB" id="A0A192A7H9"/>
<keyword evidence="1" id="KW-0614">Plasmid</keyword>
<keyword evidence="2" id="KW-1185">Reference proteome</keyword>
<dbReference type="EMBL" id="CP016024">
    <property type="protein sequence ID" value="ANJ76257.1"/>
    <property type="molecule type" value="Genomic_DNA"/>
</dbReference>
<gene>
    <name evidence="1" type="ORF">A9Y76_26990</name>
</gene>
<accession>A0A192A7H9</accession>
<dbReference type="Proteomes" id="UP000078572">
    <property type="component" value="Plasmid pRI-1"/>
</dbReference>
<geneLocation type="plasmid" evidence="2">
    <name>pri-1</name>
</geneLocation>
<evidence type="ECO:0000313" key="2">
    <source>
        <dbReference type="Proteomes" id="UP000078572"/>
    </source>
</evidence>